<keyword evidence="1" id="KW-0808">Transferase</keyword>
<dbReference type="InterPro" id="IPR023213">
    <property type="entry name" value="CAT-like_dom_sf"/>
</dbReference>
<sequence>MEVIPISLPNSAFAFRRIRMHTLFIINARLAETPLKNALNTLIRDHWRLLGARIVGDLKKPHLSYHLPETFPDDNYDLFKWSSEEIDFPIDKALPQLNPSPSQSGKVTVLPLDPRSLAARFSPREWPFQLSDAQDEPFLFVKLTLFTDATVLSLSIPHIVCDALGLASLIRAWLGLVEGKTPPVMIGTREDLLPGRKPFAEYAREEVTAKGRTRLKGRVDGVLVPLGFVPQLVRNFREERTVVLFPTGVVQRLRERIARGFVERGEADPGLTNSDVVTAILAKFSRMDTKKKHMLSLSQTVNLRRRIPELSDPNTTKGYIHNSIIYATSRFRFDHDVSLGDIARRNRESISRTLQPDTIDLYMAISRELTRRAKSQHICEPLEKSFHVTNWSSAWRRLDFTPALEGSAVKEHQDKTPRVLVLGESMESRSPCRFNSVVMCKTEEGYWVSFSAAEPTLKAVRKYLADDPELKEMTRSSSYSSRLISESFAAEIMDARCSTGREYRAQMLDLDGQWEAMLAAYGTEIERGQAKDDDARITPVPTQDATPAAAHIHQT</sequence>
<evidence type="ECO:0000313" key="3">
    <source>
        <dbReference type="Proteomes" id="UP001321760"/>
    </source>
</evidence>
<comment type="caution">
    <text evidence="2">The sequence shown here is derived from an EMBL/GenBank/DDBJ whole genome shotgun (WGS) entry which is preliminary data.</text>
</comment>
<organism evidence="2 3">
    <name type="scientific">Podospora aff. communis PSN243</name>
    <dbReference type="NCBI Taxonomy" id="3040156"/>
    <lineage>
        <taxon>Eukaryota</taxon>
        <taxon>Fungi</taxon>
        <taxon>Dikarya</taxon>
        <taxon>Ascomycota</taxon>
        <taxon>Pezizomycotina</taxon>
        <taxon>Sordariomycetes</taxon>
        <taxon>Sordariomycetidae</taxon>
        <taxon>Sordariales</taxon>
        <taxon>Podosporaceae</taxon>
        <taxon>Podospora</taxon>
    </lineage>
</organism>
<dbReference type="AlphaFoldDB" id="A0AAV9GNG2"/>
<dbReference type="Proteomes" id="UP001321760">
    <property type="component" value="Unassembled WGS sequence"/>
</dbReference>
<reference evidence="2" key="2">
    <citation type="submission" date="2023-05" db="EMBL/GenBank/DDBJ databases">
        <authorList>
            <consortium name="Lawrence Berkeley National Laboratory"/>
            <person name="Steindorff A."/>
            <person name="Hensen N."/>
            <person name="Bonometti L."/>
            <person name="Westerberg I."/>
            <person name="Brannstrom I.O."/>
            <person name="Guillou S."/>
            <person name="Cros-Aarteil S."/>
            <person name="Calhoun S."/>
            <person name="Haridas S."/>
            <person name="Kuo A."/>
            <person name="Mondo S."/>
            <person name="Pangilinan J."/>
            <person name="Riley R."/>
            <person name="Labutti K."/>
            <person name="Andreopoulos B."/>
            <person name="Lipzen A."/>
            <person name="Chen C."/>
            <person name="Yanf M."/>
            <person name="Daum C."/>
            <person name="Ng V."/>
            <person name="Clum A."/>
            <person name="Ohm R."/>
            <person name="Martin F."/>
            <person name="Silar P."/>
            <person name="Natvig D."/>
            <person name="Lalanne C."/>
            <person name="Gautier V."/>
            <person name="Ament-Velasquez S.L."/>
            <person name="Kruys A."/>
            <person name="Hutchinson M.I."/>
            <person name="Powell A.J."/>
            <person name="Barry K."/>
            <person name="Miller A.N."/>
            <person name="Grigoriev I.V."/>
            <person name="Debuchy R."/>
            <person name="Gladieux P."/>
            <person name="Thoren M.H."/>
            <person name="Johannesson H."/>
        </authorList>
    </citation>
    <scope>NUCLEOTIDE SEQUENCE</scope>
    <source>
        <strain evidence="2">PSN243</strain>
    </source>
</reference>
<dbReference type="GO" id="GO:0016747">
    <property type="term" value="F:acyltransferase activity, transferring groups other than amino-acyl groups"/>
    <property type="evidence" value="ECO:0007669"/>
    <property type="project" value="TreeGrafter"/>
</dbReference>
<dbReference type="Pfam" id="PF02458">
    <property type="entry name" value="Transferase"/>
    <property type="match status" value="1"/>
</dbReference>
<evidence type="ECO:0000313" key="2">
    <source>
        <dbReference type="EMBL" id="KAK4449763.1"/>
    </source>
</evidence>
<evidence type="ECO:0000256" key="1">
    <source>
        <dbReference type="ARBA" id="ARBA00022679"/>
    </source>
</evidence>
<dbReference type="InterPro" id="IPR050317">
    <property type="entry name" value="Plant_Fungal_Acyltransferase"/>
</dbReference>
<dbReference type="Gene3D" id="3.30.559.10">
    <property type="entry name" value="Chloramphenicol acetyltransferase-like domain"/>
    <property type="match status" value="2"/>
</dbReference>
<keyword evidence="3" id="KW-1185">Reference proteome</keyword>
<proteinExistence type="predicted"/>
<dbReference type="PANTHER" id="PTHR31642:SF310">
    <property type="entry name" value="FATTY ALCOHOL:CAFFEOYL-COA ACYLTRANSFERASE"/>
    <property type="match status" value="1"/>
</dbReference>
<accession>A0AAV9GNG2</accession>
<protein>
    <submittedName>
        <fullName evidence="2">Uncharacterized protein</fullName>
    </submittedName>
</protein>
<gene>
    <name evidence="2" type="ORF">QBC34DRAFT_425170</name>
</gene>
<dbReference type="EMBL" id="MU865935">
    <property type="protein sequence ID" value="KAK4449763.1"/>
    <property type="molecule type" value="Genomic_DNA"/>
</dbReference>
<reference evidence="2" key="1">
    <citation type="journal article" date="2023" name="Mol. Phylogenet. Evol.">
        <title>Genome-scale phylogeny and comparative genomics of the fungal order Sordariales.</title>
        <authorList>
            <person name="Hensen N."/>
            <person name="Bonometti L."/>
            <person name="Westerberg I."/>
            <person name="Brannstrom I.O."/>
            <person name="Guillou S."/>
            <person name="Cros-Aarteil S."/>
            <person name="Calhoun S."/>
            <person name="Haridas S."/>
            <person name="Kuo A."/>
            <person name="Mondo S."/>
            <person name="Pangilinan J."/>
            <person name="Riley R."/>
            <person name="LaButti K."/>
            <person name="Andreopoulos B."/>
            <person name="Lipzen A."/>
            <person name="Chen C."/>
            <person name="Yan M."/>
            <person name="Daum C."/>
            <person name="Ng V."/>
            <person name="Clum A."/>
            <person name="Steindorff A."/>
            <person name="Ohm R.A."/>
            <person name="Martin F."/>
            <person name="Silar P."/>
            <person name="Natvig D.O."/>
            <person name="Lalanne C."/>
            <person name="Gautier V."/>
            <person name="Ament-Velasquez S.L."/>
            <person name="Kruys A."/>
            <person name="Hutchinson M.I."/>
            <person name="Powell A.J."/>
            <person name="Barry K."/>
            <person name="Miller A.N."/>
            <person name="Grigoriev I.V."/>
            <person name="Debuchy R."/>
            <person name="Gladieux P."/>
            <person name="Hiltunen Thoren M."/>
            <person name="Johannesson H."/>
        </authorList>
    </citation>
    <scope>NUCLEOTIDE SEQUENCE</scope>
    <source>
        <strain evidence="2">PSN243</strain>
    </source>
</reference>
<name>A0AAV9GNG2_9PEZI</name>
<dbReference type="PANTHER" id="PTHR31642">
    <property type="entry name" value="TRICHOTHECENE 3-O-ACETYLTRANSFERASE"/>
    <property type="match status" value="1"/>
</dbReference>